<dbReference type="STRING" id="356660.SAMN05444336_101530"/>
<dbReference type="Proteomes" id="UP000199118">
    <property type="component" value="Unassembled WGS sequence"/>
</dbReference>
<feature type="compositionally biased region" description="Acidic residues" evidence="2">
    <location>
        <begin position="212"/>
        <end position="257"/>
    </location>
</feature>
<dbReference type="PIRSF" id="PIRSF031715">
    <property type="entry name" value="Cob_chel_CobT"/>
    <property type="match status" value="1"/>
</dbReference>
<feature type="domain" description="VWFA" evidence="3">
    <location>
        <begin position="404"/>
        <end position="621"/>
    </location>
</feature>
<dbReference type="PROSITE" id="PS50234">
    <property type="entry name" value="VWFA"/>
    <property type="match status" value="1"/>
</dbReference>
<dbReference type="RefSeq" id="WP_092679569.1">
    <property type="nucleotide sequence ID" value="NZ_FNMZ01000001.1"/>
</dbReference>
<feature type="region of interest" description="Disordered" evidence="2">
    <location>
        <begin position="209"/>
        <end position="307"/>
    </location>
</feature>
<dbReference type="EMBL" id="FNMZ01000001">
    <property type="protein sequence ID" value="SDW25956.1"/>
    <property type="molecule type" value="Genomic_DNA"/>
</dbReference>
<dbReference type="Pfam" id="PF06213">
    <property type="entry name" value="CobT"/>
    <property type="match status" value="1"/>
</dbReference>
<evidence type="ECO:0000313" key="5">
    <source>
        <dbReference type="Proteomes" id="UP000199118"/>
    </source>
</evidence>
<dbReference type="Gene3D" id="3.40.50.410">
    <property type="entry name" value="von Willebrand factor, type A domain"/>
    <property type="match status" value="1"/>
</dbReference>
<gene>
    <name evidence="4" type="ORF">SAMN05444336_101530</name>
</gene>
<dbReference type="EC" id="6.6.1.2" evidence="1"/>
<dbReference type="InterPro" id="IPR025861">
    <property type="entry name" value="CobT_VWA_dom"/>
</dbReference>
<dbReference type="OrthoDB" id="9764783at2"/>
<dbReference type="InterPro" id="IPR006538">
    <property type="entry name" value="CobT"/>
</dbReference>
<evidence type="ECO:0000256" key="1">
    <source>
        <dbReference type="NCBIfam" id="TIGR01651"/>
    </source>
</evidence>
<dbReference type="SUPFAM" id="SSF53300">
    <property type="entry name" value="vWA-like"/>
    <property type="match status" value="1"/>
</dbReference>
<dbReference type="SMART" id="SM00327">
    <property type="entry name" value="VWA"/>
    <property type="match status" value="1"/>
</dbReference>
<evidence type="ECO:0000259" key="3">
    <source>
        <dbReference type="PROSITE" id="PS50234"/>
    </source>
</evidence>
<accession>A0A1H2S327</accession>
<dbReference type="InterPro" id="IPR002035">
    <property type="entry name" value="VWF_A"/>
</dbReference>
<protein>
    <recommendedName>
        <fullName evidence="1">Cobaltochelatase subunit CobT</fullName>
        <ecNumber evidence="1">6.6.1.2</ecNumber>
    </recommendedName>
</protein>
<organism evidence="4 5">
    <name type="scientific">Albimonas donghaensis</name>
    <dbReference type="NCBI Taxonomy" id="356660"/>
    <lineage>
        <taxon>Bacteria</taxon>
        <taxon>Pseudomonadati</taxon>
        <taxon>Pseudomonadota</taxon>
        <taxon>Alphaproteobacteria</taxon>
        <taxon>Rhodobacterales</taxon>
        <taxon>Paracoccaceae</taxon>
        <taxon>Albimonas</taxon>
    </lineage>
</organism>
<name>A0A1H2S327_9RHOB</name>
<dbReference type="NCBIfam" id="TIGR01651">
    <property type="entry name" value="CobT"/>
    <property type="match status" value="1"/>
</dbReference>
<feature type="compositionally biased region" description="Acidic residues" evidence="2">
    <location>
        <begin position="271"/>
        <end position="289"/>
    </location>
</feature>
<dbReference type="PANTHER" id="PTHR41248:SF1">
    <property type="entry name" value="NORD PROTEIN"/>
    <property type="match status" value="1"/>
</dbReference>
<evidence type="ECO:0000256" key="2">
    <source>
        <dbReference type="SAM" id="MobiDB-lite"/>
    </source>
</evidence>
<dbReference type="GO" id="GO:0009236">
    <property type="term" value="P:cobalamin biosynthetic process"/>
    <property type="evidence" value="ECO:0007669"/>
    <property type="project" value="UniProtKB-UniRule"/>
</dbReference>
<sequence length="628" mass="69078">MNNRSDNPADPFKKALAEATRAMADDSDLSVTYSVDPPGMANDSVRLPQVTRRMSRDEVVAARGAGDAYALRMRFHDDAVHNRYLPQGEMARALFETMETARCESIGAKQMPGVAANLDARLAENARRLGYGDIKDAAQAPLAEAAGYLVRQMATGRELPKGADNVLGLWRGFLEQQSGETIANVGDKLDDQAAFAKLARMVIDQLGYGEQLGEDPDDAEESDDAEEQEGEEPEPDGDDQGDEQGDENQDYAPDDQAADAPDASSAQMQMEESDDAEMAEESMEEEGEAPDAPPRPPSPSDADPTYKVFSDKFDEEVAATDLAEPEELERLRAYLDQQLEPLKGAVSRLANKLQRRLQAQQNRSWDFDKEEGVLDAARLARVVANPTTPLSFKVEKEAKFRDTVVTLLIDNSGSMRGRPISIAAICADILARTLERCAVKVEVLGFTTRAWKGGQSRDSWLQAGRPAAPGRLNDLRHIVYKPADAPMRRTRDNLGLMMKEGLLKENIDGEALEWAHRRIEKRPEQRRILMVISDGAPVDDSTLSVNASNYLEKHLRDVIAMIERKRAVELLAIGIGHDVTRYYQRAVTITDVDQLAGAMTEQLAALFDTDPGALGKAARRSRGGRRAA</sequence>
<reference evidence="4 5" key="1">
    <citation type="submission" date="2016-10" db="EMBL/GenBank/DDBJ databases">
        <authorList>
            <person name="de Groot N.N."/>
        </authorList>
    </citation>
    <scope>NUCLEOTIDE SEQUENCE [LARGE SCALE GENOMIC DNA]</scope>
    <source>
        <strain evidence="4 5">DSM 17890</strain>
    </source>
</reference>
<dbReference type="Pfam" id="PF11775">
    <property type="entry name" value="CobT_C"/>
    <property type="match status" value="1"/>
</dbReference>
<dbReference type="InterPro" id="IPR036465">
    <property type="entry name" value="vWFA_dom_sf"/>
</dbReference>
<proteinExistence type="predicted"/>
<dbReference type="CDD" id="cd01454">
    <property type="entry name" value="vWA_norD_type"/>
    <property type="match status" value="1"/>
</dbReference>
<dbReference type="GO" id="GO:0051116">
    <property type="term" value="F:cobaltochelatase activity"/>
    <property type="evidence" value="ECO:0007669"/>
    <property type="project" value="UniProtKB-UniRule"/>
</dbReference>
<dbReference type="PANTHER" id="PTHR41248">
    <property type="entry name" value="NORD PROTEIN"/>
    <property type="match status" value="1"/>
</dbReference>
<evidence type="ECO:0000313" key="4">
    <source>
        <dbReference type="EMBL" id="SDW25956.1"/>
    </source>
</evidence>
<dbReference type="InterPro" id="IPR051928">
    <property type="entry name" value="NorD/CobT"/>
</dbReference>
<dbReference type="AlphaFoldDB" id="A0A1H2S327"/>
<feature type="compositionally biased region" description="Low complexity" evidence="2">
    <location>
        <begin position="258"/>
        <end position="270"/>
    </location>
</feature>
<keyword evidence="5" id="KW-1185">Reference proteome</keyword>